<dbReference type="PANTHER" id="PTHR24345">
    <property type="entry name" value="SERINE/THREONINE-PROTEIN KINASE PLK"/>
    <property type="match status" value="1"/>
</dbReference>
<keyword evidence="3 6" id="KW-0547">Nucleotide-binding</keyword>
<evidence type="ECO:0000256" key="1">
    <source>
        <dbReference type="ARBA" id="ARBA00022527"/>
    </source>
</evidence>
<organism evidence="8">
    <name type="scientific">Polytomella parva</name>
    <dbReference type="NCBI Taxonomy" id="51329"/>
    <lineage>
        <taxon>Eukaryota</taxon>
        <taxon>Viridiplantae</taxon>
        <taxon>Chlorophyta</taxon>
        <taxon>core chlorophytes</taxon>
        <taxon>Chlorophyceae</taxon>
        <taxon>CS clade</taxon>
        <taxon>Chlamydomonadales</taxon>
        <taxon>Chlamydomonadaceae</taxon>
        <taxon>Polytomella</taxon>
    </lineage>
</organism>
<dbReference type="GO" id="GO:0005737">
    <property type="term" value="C:cytoplasm"/>
    <property type="evidence" value="ECO:0007669"/>
    <property type="project" value="TreeGrafter"/>
</dbReference>
<evidence type="ECO:0000256" key="3">
    <source>
        <dbReference type="ARBA" id="ARBA00022741"/>
    </source>
</evidence>
<keyword evidence="1" id="KW-0723">Serine/threonine-protein kinase</keyword>
<evidence type="ECO:0000259" key="7">
    <source>
        <dbReference type="PROSITE" id="PS50011"/>
    </source>
</evidence>
<evidence type="ECO:0000256" key="4">
    <source>
        <dbReference type="ARBA" id="ARBA00022777"/>
    </source>
</evidence>
<name>A0A7S0V4N4_9CHLO</name>
<dbReference type="PROSITE" id="PS50011">
    <property type="entry name" value="PROTEIN_KINASE_DOM"/>
    <property type="match status" value="1"/>
</dbReference>
<dbReference type="GO" id="GO:0007052">
    <property type="term" value="P:mitotic spindle organization"/>
    <property type="evidence" value="ECO:0007669"/>
    <property type="project" value="TreeGrafter"/>
</dbReference>
<keyword evidence="4" id="KW-0418">Kinase</keyword>
<dbReference type="InterPro" id="IPR017441">
    <property type="entry name" value="Protein_kinase_ATP_BS"/>
</dbReference>
<evidence type="ECO:0000313" key="8">
    <source>
        <dbReference type="EMBL" id="CAD8779929.1"/>
    </source>
</evidence>
<dbReference type="AlphaFoldDB" id="A0A7S0V4N4"/>
<proteinExistence type="predicted"/>
<accession>A0A7S0V4N4</accession>
<feature type="domain" description="Protein kinase" evidence="7">
    <location>
        <begin position="19"/>
        <end position="283"/>
    </location>
</feature>
<sequence length="550" mass="61568">MNNSLPYKEIDPLQGVPGFTFKKFIGRGSFGVVNLYDVDNEPEPCAVKFVSRKQVASALKLVKREVLSHRTLIHPHVIGFKRVGLTPDASKYYMVMEYANRDTLLKHINRQPQKRLSEEDSRWLFQQLIFGLDYCHQKTVANRDLKLENLLLSQDPSNPDNLLLKIADFGLAIATQISNPKSRVGTFNYMAPEILRNSDEQTYDGVSADVWSCGVILYAMLFGRYPFSKQSSGNMVDAIKNARYTLPSNIPISQPCQDLLRSILVVDPSKRPTVQDILRSEWCGTNLPESVLTMNAGLVEDQQQADFGQSIEEVEQILGLGLHAPIDTSPVEDPDEDPRFLAKHRRPRPNAREIVEYEAAATEVTPEDMGLDNVGEGGGPQRIRNRSPHHPTVQPVHPAMAIISNNHNNHHHHHQRANHGDNYLNYTQNNTNATNNTTNNTGMCIYGNDIERRDERGGDRIGHHGGYVMHGTAEEASMMGMRGDGDVMHLGGANEHRGHFPMNINPMIHAQHYQMQHFGGGGAIGEEEVMEGSTKKFQDIYGDQGGRVLN</sequence>
<keyword evidence="5 6" id="KW-0067">ATP-binding</keyword>
<dbReference type="Pfam" id="PF00069">
    <property type="entry name" value="Pkinase"/>
    <property type="match status" value="1"/>
</dbReference>
<evidence type="ECO:0000256" key="6">
    <source>
        <dbReference type="PROSITE-ProRule" id="PRU10141"/>
    </source>
</evidence>
<dbReference type="Gene3D" id="1.10.510.10">
    <property type="entry name" value="Transferase(Phosphotransferase) domain 1"/>
    <property type="match status" value="1"/>
</dbReference>
<dbReference type="EMBL" id="HBFM01022433">
    <property type="protein sequence ID" value="CAD8779929.1"/>
    <property type="molecule type" value="Transcribed_RNA"/>
</dbReference>
<dbReference type="FunFam" id="1.10.510.10:FF:000571">
    <property type="entry name" value="Maternal embryonic leucine zipper kinase"/>
    <property type="match status" value="1"/>
</dbReference>
<gene>
    <name evidence="8" type="ORF">PPAR00522_LOCUS14580</name>
</gene>
<dbReference type="PROSITE" id="PS00107">
    <property type="entry name" value="PROTEIN_KINASE_ATP"/>
    <property type="match status" value="1"/>
</dbReference>
<dbReference type="SUPFAM" id="SSF56112">
    <property type="entry name" value="Protein kinase-like (PK-like)"/>
    <property type="match status" value="1"/>
</dbReference>
<dbReference type="GO" id="GO:0005524">
    <property type="term" value="F:ATP binding"/>
    <property type="evidence" value="ECO:0007669"/>
    <property type="project" value="UniProtKB-UniRule"/>
</dbReference>
<evidence type="ECO:0000256" key="5">
    <source>
        <dbReference type="ARBA" id="ARBA00022840"/>
    </source>
</evidence>
<feature type="binding site" evidence="6">
    <location>
        <position position="48"/>
    </location>
    <ligand>
        <name>ATP</name>
        <dbReference type="ChEBI" id="CHEBI:30616"/>
    </ligand>
</feature>
<dbReference type="InterPro" id="IPR000719">
    <property type="entry name" value="Prot_kinase_dom"/>
</dbReference>
<protein>
    <recommendedName>
        <fullName evidence="7">Protein kinase domain-containing protein</fullName>
    </recommendedName>
</protein>
<evidence type="ECO:0000256" key="2">
    <source>
        <dbReference type="ARBA" id="ARBA00022679"/>
    </source>
</evidence>
<dbReference type="GO" id="GO:0000922">
    <property type="term" value="C:spindle pole"/>
    <property type="evidence" value="ECO:0007669"/>
    <property type="project" value="TreeGrafter"/>
</dbReference>
<reference evidence="8" key="1">
    <citation type="submission" date="2021-01" db="EMBL/GenBank/DDBJ databases">
        <authorList>
            <person name="Corre E."/>
            <person name="Pelletier E."/>
            <person name="Niang G."/>
            <person name="Scheremetjew M."/>
            <person name="Finn R."/>
            <person name="Kale V."/>
            <person name="Holt S."/>
            <person name="Cochrane G."/>
            <person name="Meng A."/>
            <person name="Brown T."/>
            <person name="Cohen L."/>
        </authorList>
    </citation>
    <scope>NUCLEOTIDE SEQUENCE</scope>
    <source>
        <strain evidence="8">SAG 63-3</strain>
    </source>
</reference>
<dbReference type="GO" id="GO:0004674">
    <property type="term" value="F:protein serine/threonine kinase activity"/>
    <property type="evidence" value="ECO:0007669"/>
    <property type="project" value="UniProtKB-KW"/>
</dbReference>
<dbReference type="PANTHER" id="PTHR24345:SF0">
    <property type="entry name" value="CELL CYCLE SERINE_THREONINE-PROTEIN KINASE CDC5_MSD2"/>
    <property type="match status" value="1"/>
</dbReference>
<keyword evidence="2" id="KW-0808">Transferase</keyword>
<dbReference type="InterPro" id="IPR011009">
    <property type="entry name" value="Kinase-like_dom_sf"/>
</dbReference>
<dbReference type="SMART" id="SM00220">
    <property type="entry name" value="S_TKc"/>
    <property type="match status" value="1"/>
</dbReference>
<dbReference type="GO" id="GO:0005634">
    <property type="term" value="C:nucleus"/>
    <property type="evidence" value="ECO:0007669"/>
    <property type="project" value="TreeGrafter"/>
</dbReference>
<dbReference type="GO" id="GO:0000776">
    <property type="term" value="C:kinetochore"/>
    <property type="evidence" value="ECO:0007669"/>
    <property type="project" value="TreeGrafter"/>
</dbReference>